<dbReference type="Proteomes" id="UP000276215">
    <property type="component" value="Unassembled WGS sequence"/>
</dbReference>
<evidence type="ECO:0000313" key="10">
    <source>
        <dbReference type="Proteomes" id="UP000276215"/>
    </source>
</evidence>
<dbReference type="Gene3D" id="3.40.50.300">
    <property type="entry name" value="P-loop containing nucleotide triphosphate hydrolases"/>
    <property type="match status" value="2"/>
</dbReference>
<dbReference type="PANTHER" id="PTHR18934:SF267">
    <property type="entry name" value="ATP-DEPENDENT RNA HELICASE YLR419W-RELATED"/>
    <property type="match status" value="1"/>
</dbReference>
<sequence length="1385" mass="152515">MPPKKKSSKSSVADGPETPSPPPSSTGSPVKKSKAKPGTNKANGTTVGSKGKAPVVTASEAGSSASASKGVSDGRTLTVQQIIGGLSWTGKLPQTLFYEHCMKAGWNKPEYHVKKDATKGFVCSVIVTYRNPKTNTNESIRYIPPFEMPDGTPINIQLTSALEARHFAATYALHRVSSMKNIHMMLPPTHKGYWAIFDGIKRMEFAKGHAWMYVADPFLDKREWLAAEAAKAKALAEAKKEKPAEVVDEKMRGWYRVPVVDMGTSQRREVEGLVRKYHVWNPAGVSMTRETMSKVVSELVSLDFKRAHVEEACEWVKDKEEALEWLLIHVPEDDLPARFLPGNYATGVTFSSGDLPMEYAAKRLSVAGYSLDLCLEILALTGGDEELAAEALMQILVYGYQKIPHGPKEEALISFSDTDLWAEEIGTLKAIWGPERYTQMTPTHFKVLLSNPPIQGLKLPNKIFLDVRKPASATWESEYPQTIPTFTLSTEEGGDGKLSAQVKLSIIKQTAKYANTLLGEQMIFAVIDWLESNIARIVESPGRLRDVTSGVTGSNEDDVPLPNKIKGKAFRHRNARNSGPIDWEPGKEASMRLLAAKKVKYSLPDMQKMLQARMRLPAWDLKEEIIDAVNDCQVTIISGETGSGKSTQAVQFILDDMIDQRLGHVTNIICTQPRRISALGLADRVSDERCSAVGQEVGYAIRGESKQTSGTTKITFVTTGVLLRRLQMGDSLDEVTHIFVDEVHERSLDTDFLLILLKRKLAVRKDFRVVLMSATLDAKIFSDYFGGEHKVRRVEIKGRTFPVEDYYLDQVIVKTGFNGGGRLMPVKSADHEDVEGADPRVASIIMSLGDRINYNLIAATIGTIDEMLGSSDGGILIFLPGTMEIQRCIDVIKTLPNGIERFHALPLHASLTPNDQRKVFPPPPYGKRKVIAATNVAETSITIEDIVAVVDTGRVKETSYDPSSSIVKLLETWASRTACKQRRGRAGRVRAGSCWKLYTRNAENNKMAERPEPELKRVPLEQTCLAVKAMEDDVRGFLAGALTPPDTMAVEGAMTLLRRMGAIADNDLTALGRHLVLIPADLRCSKLMVYGAIFGCLDVAVTIASILTARSPFTNTPANRDASKLARASFARGQGDLLADCHAHQEWVHLRQTTSVRDVKRWCEENHLSHHTLLDISSNRAQYISSLKEIGFLPLSSSSSFSDFKRLNQNHENTVLHRALIAAAFNPQIARIALPEQKFAGSSSGALAVNPEARTIKYYTHSSGRVFVHPSSTLFDATGFTGDARFLSYFSQVESNKVYLRDVTPTNAYSLLLFGGALEVDTMGRGITVDGWLKLRGWGRIGILVARLRAMLDQVLQDKIDDPGLELVGNEVVACVARLVGGNGV</sequence>
<dbReference type="InterPro" id="IPR027417">
    <property type="entry name" value="P-loop_NTPase"/>
</dbReference>
<dbReference type="InterPro" id="IPR014001">
    <property type="entry name" value="Helicase_ATP-bd"/>
</dbReference>
<dbReference type="GO" id="GO:0004386">
    <property type="term" value="F:helicase activity"/>
    <property type="evidence" value="ECO:0007669"/>
    <property type="project" value="UniProtKB-KW"/>
</dbReference>
<keyword evidence="4" id="KW-0067">ATP-binding</keyword>
<dbReference type="SMART" id="SM00490">
    <property type="entry name" value="HELICc"/>
    <property type="match status" value="1"/>
</dbReference>
<keyword evidence="2 9" id="KW-0378">Hydrolase</keyword>
<dbReference type="CDD" id="cd23827">
    <property type="entry name" value="RWD_YLR419W-like"/>
    <property type="match status" value="1"/>
</dbReference>
<dbReference type="Pfam" id="PF00271">
    <property type="entry name" value="Helicase_C"/>
    <property type="match status" value="1"/>
</dbReference>
<organism evidence="9 10">
    <name type="scientific">Choiromyces venosus 120613-1</name>
    <dbReference type="NCBI Taxonomy" id="1336337"/>
    <lineage>
        <taxon>Eukaryota</taxon>
        <taxon>Fungi</taxon>
        <taxon>Dikarya</taxon>
        <taxon>Ascomycota</taxon>
        <taxon>Pezizomycotina</taxon>
        <taxon>Pezizomycetes</taxon>
        <taxon>Pezizales</taxon>
        <taxon>Tuberaceae</taxon>
        <taxon>Choiromyces</taxon>
    </lineage>
</organism>
<dbReference type="Pfam" id="PF21010">
    <property type="entry name" value="HA2_C"/>
    <property type="match status" value="1"/>
</dbReference>
<feature type="compositionally biased region" description="Low complexity" evidence="5">
    <location>
        <begin position="58"/>
        <end position="68"/>
    </location>
</feature>
<dbReference type="SUPFAM" id="SSF54495">
    <property type="entry name" value="UBC-like"/>
    <property type="match status" value="1"/>
</dbReference>
<keyword evidence="10" id="KW-1185">Reference proteome</keyword>
<dbReference type="STRING" id="1336337.A0A3N4JNW6"/>
<reference evidence="9 10" key="1">
    <citation type="journal article" date="2018" name="Nat. Ecol. Evol.">
        <title>Pezizomycetes genomes reveal the molecular basis of ectomycorrhizal truffle lifestyle.</title>
        <authorList>
            <person name="Murat C."/>
            <person name="Payen T."/>
            <person name="Noel B."/>
            <person name="Kuo A."/>
            <person name="Morin E."/>
            <person name="Chen J."/>
            <person name="Kohler A."/>
            <person name="Krizsan K."/>
            <person name="Balestrini R."/>
            <person name="Da Silva C."/>
            <person name="Montanini B."/>
            <person name="Hainaut M."/>
            <person name="Levati E."/>
            <person name="Barry K.W."/>
            <person name="Belfiori B."/>
            <person name="Cichocki N."/>
            <person name="Clum A."/>
            <person name="Dockter R.B."/>
            <person name="Fauchery L."/>
            <person name="Guy J."/>
            <person name="Iotti M."/>
            <person name="Le Tacon F."/>
            <person name="Lindquist E.A."/>
            <person name="Lipzen A."/>
            <person name="Malagnac F."/>
            <person name="Mello A."/>
            <person name="Molinier V."/>
            <person name="Miyauchi S."/>
            <person name="Poulain J."/>
            <person name="Riccioni C."/>
            <person name="Rubini A."/>
            <person name="Sitrit Y."/>
            <person name="Splivallo R."/>
            <person name="Traeger S."/>
            <person name="Wang M."/>
            <person name="Zifcakova L."/>
            <person name="Wipf D."/>
            <person name="Zambonelli A."/>
            <person name="Paolocci F."/>
            <person name="Nowrousian M."/>
            <person name="Ottonello S."/>
            <person name="Baldrian P."/>
            <person name="Spatafora J.W."/>
            <person name="Henrissat B."/>
            <person name="Nagy L.G."/>
            <person name="Aury J.M."/>
            <person name="Wincker P."/>
            <person name="Grigoriev I.V."/>
            <person name="Bonfante P."/>
            <person name="Martin F.M."/>
        </authorList>
    </citation>
    <scope>NUCLEOTIDE SEQUENCE [LARGE SCALE GENOMIC DNA]</scope>
    <source>
        <strain evidence="9 10">120613-1</strain>
    </source>
</reference>
<evidence type="ECO:0000259" key="7">
    <source>
        <dbReference type="PROSITE" id="PS51192"/>
    </source>
</evidence>
<evidence type="ECO:0000259" key="8">
    <source>
        <dbReference type="PROSITE" id="PS51194"/>
    </source>
</evidence>
<dbReference type="InterPro" id="IPR011545">
    <property type="entry name" value="DEAD/DEAH_box_helicase_dom"/>
</dbReference>
<dbReference type="CDD" id="cd18791">
    <property type="entry name" value="SF2_C_RHA"/>
    <property type="match status" value="1"/>
</dbReference>
<dbReference type="InterPro" id="IPR001650">
    <property type="entry name" value="Helicase_C-like"/>
</dbReference>
<dbReference type="Pfam" id="PF00270">
    <property type="entry name" value="DEAD"/>
    <property type="match status" value="1"/>
</dbReference>
<dbReference type="Pfam" id="PF07717">
    <property type="entry name" value="OB_NTP_bind"/>
    <property type="match status" value="1"/>
</dbReference>
<gene>
    <name evidence="9" type="ORF">L873DRAFT_1737586</name>
</gene>
<evidence type="ECO:0000256" key="1">
    <source>
        <dbReference type="ARBA" id="ARBA00022741"/>
    </source>
</evidence>
<dbReference type="Gene3D" id="3.10.110.10">
    <property type="entry name" value="Ubiquitin Conjugating Enzyme"/>
    <property type="match status" value="1"/>
</dbReference>
<dbReference type="PROSITE" id="PS51192">
    <property type="entry name" value="HELICASE_ATP_BIND_1"/>
    <property type="match status" value="1"/>
</dbReference>
<dbReference type="InterPro" id="IPR009060">
    <property type="entry name" value="UBA-like_sf"/>
</dbReference>
<feature type="domain" description="Helicase C-terminal" evidence="8">
    <location>
        <begin position="863"/>
        <end position="1031"/>
    </location>
</feature>
<keyword evidence="3" id="KW-0347">Helicase</keyword>
<evidence type="ECO:0000259" key="6">
    <source>
        <dbReference type="PROSITE" id="PS50908"/>
    </source>
</evidence>
<dbReference type="GO" id="GO:0003723">
    <property type="term" value="F:RNA binding"/>
    <property type="evidence" value="ECO:0007669"/>
    <property type="project" value="TreeGrafter"/>
</dbReference>
<feature type="domain" description="Helicase ATP-binding" evidence="7">
    <location>
        <begin position="626"/>
        <end position="794"/>
    </location>
</feature>
<dbReference type="InterPro" id="IPR011709">
    <property type="entry name" value="DEAD-box_helicase_OB_fold"/>
</dbReference>
<dbReference type="InterPro" id="IPR016135">
    <property type="entry name" value="UBQ-conjugating_enzyme/RWD"/>
</dbReference>
<protein>
    <submittedName>
        <fullName evidence="9">P-loop containing nucleoside triphosphate hydrolase protein</fullName>
    </submittedName>
</protein>
<dbReference type="PROSITE" id="PS51194">
    <property type="entry name" value="HELICASE_CTER"/>
    <property type="match status" value="1"/>
</dbReference>
<evidence type="ECO:0000256" key="4">
    <source>
        <dbReference type="ARBA" id="ARBA00022840"/>
    </source>
</evidence>
<dbReference type="OrthoDB" id="5600252at2759"/>
<dbReference type="Pfam" id="PF05773">
    <property type="entry name" value="RWD"/>
    <property type="match status" value="1"/>
</dbReference>
<dbReference type="InterPro" id="IPR007502">
    <property type="entry name" value="Helicase-assoc_dom"/>
</dbReference>
<name>A0A3N4JNW6_9PEZI</name>
<evidence type="ECO:0000256" key="2">
    <source>
        <dbReference type="ARBA" id="ARBA00022801"/>
    </source>
</evidence>
<evidence type="ECO:0000313" key="9">
    <source>
        <dbReference type="EMBL" id="RPA99866.1"/>
    </source>
</evidence>
<evidence type="ECO:0000256" key="3">
    <source>
        <dbReference type="ARBA" id="ARBA00022806"/>
    </source>
</evidence>
<dbReference type="CDD" id="cd17917">
    <property type="entry name" value="DEXHc_RHA-like"/>
    <property type="match status" value="1"/>
</dbReference>
<proteinExistence type="predicted"/>
<dbReference type="InterPro" id="IPR056328">
    <property type="entry name" value="DSRM_DHX29"/>
</dbReference>
<dbReference type="FunFam" id="3.40.50.300:FF:001214">
    <property type="entry name" value="DExH-box ATP-dependent RNA helicase"/>
    <property type="match status" value="1"/>
</dbReference>
<dbReference type="Pfam" id="PF26026">
    <property type="entry name" value="RNA_hel_CTD"/>
    <property type="match status" value="1"/>
</dbReference>
<dbReference type="FunFam" id="3.40.50.300:FF:000868">
    <property type="entry name" value="DEAD/DEAH box helicase, putative"/>
    <property type="match status" value="1"/>
</dbReference>
<feature type="domain" description="RWD" evidence="6">
    <location>
        <begin position="423"/>
        <end position="537"/>
    </location>
</feature>
<dbReference type="GO" id="GO:0005524">
    <property type="term" value="F:ATP binding"/>
    <property type="evidence" value="ECO:0007669"/>
    <property type="project" value="UniProtKB-KW"/>
</dbReference>
<dbReference type="SMART" id="SM00487">
    <property type="entry name" value="DEXDc"/>
    <property type="match status" value="1"/>
</dbReference>
<dbReference type="PANTHER" id="PTHR18934">
    <property type="entry name" value="ATP-DEPENDENT RNA HELICASE"/>
    <property type="match status" value="1"/>
</dbReference>
<dbReference type="SUPFAM" id="SSF54768">
    <property type="entry name" value="dsRNA-binding domain-like"/>
    <property type="match status" value="1"/>
</dbReference>
<dbReference type="Pfam" id="PF24385">
    <property type="entry name" value="DSRM_DHX29"/>
    <property type="match status" value="1"/>
</dbReference>
<dbReference type="GO" id="GO:0016787">
    <property type="term" value="F:hydrolase activity"/>
    <property type="evidence" value="ECO:0007669"/>
    <property type="project" value="UniProtKB-KW"/>
</dbReference>
<accession>A0A3N4JNW6</accession>
<dbReference type="SMART" id="SM00847">
    <property type="entry name" value="HA2"/>
    <property type="match status" value="1"/>
</dbReference>
<dbReference type="SUPFAM" id="SSF46934">
    <property type="entry name" value="UBA-like"/>
    <property type="match status" value="1"/>
</dbReference>
<dbReference type="InterPro" id="IPR006575">
    <property type="entry name" value="RWD_dom"/>
</dbReference>
<keyword evidence="1" id="KW-0547">Nucleotide-binding</keyword>
<dbReference type="Gene3D" id="1.20.120.1080">
    <property type="match status" value="1"/>
</dbReference>
<dbReference type="SUPFAM" id="SSF52540">
    <property type="entry name" value="P-loop containing nucleoside triphosphate hydrolases"/>
    <property type="match status" value="1"/>
</dbReference>
<feature type="region of interest" description="Disordered" evidence="5">
    <location>
        <begin position="1"/>
        <end position="73"/>
    </location>
</feature>
<dbReference type="EMBL" id="ML120384">
    <property type="protein sequence ID" value="RPA99866.1"/>
    <property type="molecule type" value="Genomic_DNA"/>
</dbReference>
<dbReference type="PROSITE" id="PS50908">
    <property type="entry name" value="RWD"/>
    <property type="match status" value="1"/>
</dbReference>
<dbReference type="InterPro" id="IPR059023">
    <property type="entry name" value="RNA_hel_CTD"/>
</dbReference>
<evidence type="ECO:0000256" key="5">
    <source>
        <dbReference type="SAM" id="MobiDB-lite"/>
    </source>
</evidence>